<accession>A0A8B8FW87</accession>
<dbReference type="AlphaFoldDB" id="A0A8B8FW87"/>
<evidence type="ECO:0000313" key="3">
    <source>
        <dbReference type="RefSeq" id="XP_025415239.1"/>
    </source>
</evidence>
<dbReference type="Gene3D" id="3.60.10.10">
    <property type="entry name" value="Endonuclease/exonuclease/phosphatase"/>
    <property type="match status" value="1"/>
</dbReference>
<reference evidence="3" key="1">
    <citation type="submission" date="2025-08" db="UniProtKB">
        <authorList>
            <consortium name="RefSeq"/>
        </authorList>
    </citation>
    <scope>IDENTIFICATION</scope>
    <source>
        <tissue evidence="3">Whole body</tissue>
    </source>
</reference>
<dbReference type="InterPro" id="IPR043502">
    <property type="entry name" value="DNA/RNA_pol_sf"/>
</dbReference>
<organism evidence="2 3">
    <name type="scientific">Sipha flava</name>
    <name type="common">yellow sugarcane aphid</name>
    <dbReference type="NCBI Taxonomy" id="143950"/>
    <lineage>
        <taxon>Eukaryota</taxon>
        <taxon>Metazoa</taxon>
        <taxon>Ecdysozoa</taxon>
        <taxon>Arthropoda</taxon>
        <taxon>Hexapoda</taxon>
        <taxon>Insecta</taxon>
        <taxon>Pterygota</taxon>
        <taxon>Neoptera</taxon>
        <taxon>Paraneoptera</taxon>
        <taxon>Hemiptera</taxon>
        <taxon>Sternorrhyncha</taxon>
        <taxon>Aphidomorpha</taxon>
        <taxon>Aphidoidea</taxon>
        <taxon>Aphididae</taxon>
        <taxon>Sipha</taxon>
    </lineage>
</organism>
<sequence length="462" mass="54194">MDDEEMKNIFYDSLENTYDSLPNHCVKLIMGDLNAQIGQEEIYKAVVGKHSLHERSNDNGIKLMNFAISRGMNISSTQFPRKNMYKHTWISPGGRSTSPIDHVLINNRYKSNVTNVKSYRGADVDSDHYLVIGVFKSKMAANIEELEDKWNIVKDSITETAESIIQFTQSSKKNKWFNERCKQGIQDRNNARIKAIQVPTPDNIIEIEIKRKEVSRLIRKEKRMLEKAKIEEIERYKYNPREFFKRCKTIKAGFIPPILSLIDENGALIYGPEIIVNKFKDYFKELLNKIPDNDNNDKETRAYYTIDQEVLAPSLDETKVAIHTLKNKKALGEDRINSEFWKIGGQEVERELHSVILQIWEEERLPESWKETLICPIFKKGDRRKRYAEETVGEYQSGFRKGRSTTDHIFVMRQLMEKHYEYAKDLHMVFVDYKQAYDSVNREKLWEVLKTFGIPLKIIKMV</sequence>
<evidence type="ECO:0000313" key="2">
    <source>
        <dbReference type="Proteomes" id="UP000694846"/>
    </source>
</evidence>
<dbReference type="InterPro" id="IPR000477">
    <property type="entry name" value="RT_dom"/>
</dbReference>
<proteinExistence type="predicted"/>
<dbReference type="Pfam" id="PF00078">
    <property type="entry name" value="RVT_1"/>
    <property type="match status" value="1"/>
</dbReference>
<dbReference type="SUPFAM" id="SSF56672">
    <property type="entry name" value="DNA/RNA polymerases"/>
    <property type="match status" value="1"/>
</dbReference>
<name>A0A8B8FW87_9HEMI</name>
<dbReference type="OrthoDB" id="6621896at2759"/>
<dbReference type="InterPro" id="IPR036691">
    <property type="entry name" value="Endo/exonu/phosph_ase_sf"/>
</dbReference>
<protein>
    <submittedName>
        <fullName evidence="3">Uncharacterized protein LOC112686955</fullName>
    </submittedName>
</protein>
<dbReference type="SUPFAM" id="SSF56219">
    <property type="entry name" value="DNase I-like"/>
    <property type="match status" value="1"/>
</dbReference>
<evidence type="ECO:0000259" key="1">
    <source>
        <dbReference type="Pfam" id="PF00078"/>
    </source>
</evidence>
<dbReference type="GO" id="GO:0071897">
    <property type="term" value="P:DNA biosynthetic process"/>
    <property type="evidence" value="ECO:0007669"/>
    <property type="project" value="UniProtKB-ARBA"/>
</dbReference>
<dbReference type="Proteomes" id="UP000694846">
    <property type="component" value="Unplaced"/>
</dbReference>
<feature type="domain" description="Reverse transcriptase" evidence="1">
    <location>
        <begin position="390"/>
        <end position="459"/>
    </location>
</feature>
<keyword evidence="2" id="KW-1185">Reference proteome</keyword>
<dbReference type="GeneID" id="112686955"/>
<dbReference type="RefSeq" id="XP_025415239.1">
    <property type="nucleotide sequence ID" value="XM_025559454.1"/>
</dbReference>
<dbReference type="PANTHER" id="PTHR19446">
    <property type="entry name" value="REVERSE TRANSCRIPTASES"/>
    <property type="match status" value="1"/>
</dbReference>
<gene>
    <name evidence="3" type="primary">LOC112686955</name>
</gene>